<evidence type="ECO:0000313" key="2">
    <source>
        <dbReference type="Proteomes" id="UP000275401"/>
    </source>
</evidence>
<comment type="caution">
    <text evidence="1">The sequence shown here is derived from an EMBL/GenBank/DDBJ whole genome shotgun (WGS) entry which is preliminary data.</text>
</comment>
<proteinExistence type="predicted"/>
<gene>
    <name evidence="1" type="ORF">EEJ42_27275</name>
</gene>
<dbReference type="AlphaFoldDB" id="A0A3M8VND4"/>
<protein>
    <submittedName>
        <fullName evidence="1">Uncharacterized protein</fullName>
    </submittedName>
</protein>
<dbReference type="Proteomes" id="UP000275401">
    <property type="component" value="Unassembled WGS sequence"/>
</dbReference>
<name>A0A3M8VND4_9ACTN</name>
<reference evidence="1 2" key="1">
    <citation type="submission" date="2018-11" db="EMBL/GenBank/DDBJ databases">
        <title>The Potential of Streptomyces as Biocontrol Agents against the Tomato grey mould, Botrytis cinerea (Gray mold) Frontiers in Microbiology.</title>
        <authorList>
            <person name="Li D."/>
        </authorList>
    </citation>
    <scope>NUCLEOTIDE SEQUENCE [LARGE SCALE GENOMIC DNA]</scope>
    <source>
        <strain evidence="1 2">NEAU-LD23</strain>
    </source>
</reference>
<organism evidence="1 2">
    <name type="scientific">Streptomyces botrytidirepellens</name>
    <dbReference type="NCBI Taxonomy" id="2486417"/>
    <lineage>
        <taxon>Bacteria</taxon>
        <taxon>Bacillati</taxon>
        <taxon>Actinomycetota</taxon>
        <taxon>Actinomycetes</taxon>
        <taxon>Kitasatosporales</taxon>
        <taxon>Streptomycetaceae</taxon>
        <taxon>Streptomyces</taxon>
    </lineage>
</organism>
<keyword evidence="2" id="KW-1185">Reference proteome</keyword>
<sequence length="70" mass="7253">MRKEVPSGVDGLIDTAGIAEPASRAVRDGGRVATSRHGIQVSGDRGIVVKTTFPPLLETGGLRGRVVPAF</sequence>
<evidence type="ECO:0000313" key="1">
    <source>
        <dbReference type="EMBL" id="RNG18249.1"/>
    </source>
</evidence>
<accession>A0A3M8VND4</accession>
<dbReference type="EMBL" id="RIBZ01000316">
    <property type="protein sequence ID" value="RNG18249.1"/>
    <property type="molecule type" value="Genomic_DNA"/>
</dbReference>